<organism evidence="2 3">
    <name type="scientific">Colletotrichum liriopes</name>
    <dbReference type="NCBI Taxonomy" id="708192"/>
    <lineage>
        <taxon>Eukaryota</taxon>
        <taxon>Fungi</taxon>
        <taxon>Dikarya</taxon>
        <taxon>Ascomycota</taxon>
        <taxon>Pezizomycotina</taxon>
        <taxon>Sordariomycetes</taxon>
        <taxon>Hypocreomycetidae</taxon>
        <taxon>Glomerellales</taxon>
        <taxon>Glomerellaceae</taxon>
        <taxon>Colletotrichum</taxon>
        <taxon>Colletotrichum spaethianum species complex</taxon>
    </lineage>
</organism>
<feature type="compositionally biased region" description="Basic and acidic residues" evidence="1">
    <location>
        <begin position="81"/>
        <end position="106"/>
    </location>
</feature>
<dbReference type="EMBL" id="BPPX01000002">
    <property type="protein sequence ID" value="GJC78092.1"/>
    <property type="molecule type" value="Genomic_DNA"/>
</dbReference>
<feature type="region of interest" description="Disordered" evidence="1">
    <location>
        <begin position="167"/>
        <end position="226"/>
    </location>
</feature>
<dbReference type="AlphaFoldDB" id="A0AA37GCM0"/>
<sequence>MPDSNRGTNIRGRGAARGSIAGSDAQVLTGASPVSTPTQERPDPIVRQDRVQTNGDDHPRSEHDRSRREHRSERGRHSRRGSRERERSPDREREAKEPREHRDRRSGAQSQSSTREEREPRRSGPEKAWVAAASRVIAVTAGKVDVEREVRADEAKNGVEVRVAHLEQGRVREDRGRPTIDASRARTEAESGGAKTPSVFQTTARRGRDVRSLRLGSTSRSELEST</sequence>
<feature type="compositionally biased region" description="Basic and acidic residues" evidence="1">
    <location>
        <begin position="114"/>
        <end position="125"/>
    </location>
</feature>
<feature type="compositionally biased region" description="Basic and acidic residues" evidence="1">
    <location>
        <begin position="167"/>
        <end position="189"/>
    </location>
</feature>
<dbReference type="Proteomes" id="UP001055172">
    <property type="component" value="Unassembled WGS sequence"/>
</dbReference>
<protein>
    <submittedName>
        <fullName evidence="2">Uncharacterized protein</fullName>
    </submittedName>
</protein>
<name>A0AA37GCM0_9PEZI</name>
<comment type="caution">
    <text evidence="2">The sequence shown here is derived from an EMBL/GenBank/DDBJ whole genome shotgun (WGS) entry which is preliminary data.</text>
</comment>
<feature type="region of interest" description="Disordered" evidence="1">
    <location>
        <begin position="1"/>
        <end position="129"/>
    </location>
</feature>
<reference evidence="2 3" key="1">
    <citation type="submission" date="2021-07" db="EMBL/GenBank/DDBJ databases">
        <title>Genome data of Colletotrichum spaethianum.</title>
        <authorList>
            <person name="Utami Y.D."/>
            <person name="Hiruma K."/>
        </authorList>
    </citation>
    <scope>NUCLEOTIDE SEQUENCE [LARGE SCALE GENOMIC DNA]</scope>
    <source>
        <strain evidence="2 3">MAFF 242679</strain>
    </source>
</reference>
<proteinExistence type="predicted"/>
<feature type="compositionally biased region" description="Low complexity" evidence="1">
    <location>
        <begin position="10"/>
        <end position="23"/>
    </location>
</feature>
<feature type="compositionally biased region" description="Basic and acidic residues" evidence="1">
    <location>
        <begin position="40"/>
        <end position="72"/>
    </location>
</feature>
<gene>
    <name evidence="2" type="ORF">ColLi_00930</name>
</gene>
<evidence type="ECO:0000313" key="2">
    <source>
        <dbReference type="EMBL" id="GJC78092.1"/>
    </source>
</evidence>
<evidence type="ECO:0000313" key="3">
    <source>
        <dbReference type="Proteomes" id="UP001055172"/>
    </source>
</evidence>
<evidence type="ECO:0000256" key="1">
    <source>
        <dbReference type="SAM" id="MobiDB-lite"/>
    </source>
</evidence>
<accession>A0AA37GCM0</accession>
<keyword evidence="3" id="KW-1185">Reference proteome</keyword>